<gene>
    <name evidence="1" type="ORF">A2832_00755</name>
</gene>
<dbReference type="Proteomes" id="UP000178538">
    <property type="component" value="Unassembled WGS sequence"/>
</dbReference>
<evidence type="ECO:0000313" key="1">
    <source>
        <dbReference type="EMBL" id="OHA90836.1"/>
    </source>
</evidence>
<protein>
    <submittedName>
        <fullName evidence="1">Uncharacterized protein</fullName>
    </submittedName>
</protein>
<dbReference type="STRING" id="1802737.A2832_00755"/>
<organism evidence="1 2">
    <name type="scientific">Candidatus Zambryskibacteria bacterium RIFCSPHIGHO2_01_FULL_44_22b</name>
    <dbReference type="NCBI Taxonomy" id="1802737"/>
    <lineage>
        <taxon>Bacteria</taxon>
        <taxon>Candidatus Zambryskiibacteriota</taxon>
    </lineage>
</organism>
<comment type="caution">
    <text evidence="1">The sequence shown here is derived from an EMBL/GenBank/DDBJ whole genome shotgun (WGS) entry which is preliminary data.</text>
</comment>
<name>A0A1G2T0L5_9BACT</name>
<dbReference type="EMBL" id="MHVG01000015">
    <property type="protein sequence ID" value="OHA90836.1"/>
    <property type="molecule type" value="Genomic_DNA"/>
</dbReference>
<reference evidence="1 2" key="1">
    <citation type="journal article" date="2016" name="Nat. Commun.">
        <title>Thousands of microbial genomes shed light on interconnected biogeochemical processes in an aquifer system.</title>
        <authorList>
            <person name="Anantharaman K."/>
            <person name="Brown C.T."/>
            <person name="Hug L.A."/>
            <person name="Sharon I."/>
            <person name="Castelle C.J."/>
            <person name="Probst A.J."/>
            <person name="Thomas B.C."/>
            <person name="Singh A."/>
            <person name="Wilkins M.J."/>
            <person name="Karaoz U."/>
            <person name="Brodie E.L."/>
            <person name="Williams K.H."/>
            <person name="Hubbard S.S."/>
            <person name="Banfield J.F."/>
        </authorList>
    </citation>
    <scope>NUCLEOTIDE SEQUENCE [LARGE SCALE GENOMIC DNA]</scope>
</reference>
<accession>A0A1G2T0L5</accession>
<sequence>MLGWGLRPDVLSAREFFEINDLKGPIFNNYDIGGYLIYAGKEVFVDNRPEAYSKKFFEEIYVPAQEDESVWQMLDEKYKFNTIIFSHRDYTPWGQKFLLTRANDKNCSPVFADDYIIIFTKK</sequence>
<dbReference type="AlphaFoldDB" id="A0A1G2T0L5"/>
<proteinExistence type="predicted"/>
<evidence type="ECO:0000313" key="2">
    <source>
        <dbReference type="Proteomes" id="UP000178538"/>
    </source>
</evidence>